<dbReference type="Proteomes" id="UP000720189">
    <property type="component" value="Unassembled WGS sequence"/>
</dbReference>
<reference evidence="3" key="1">
    <citation type="journal article" date="2021" name="Nat. Commun.">
        <title>Genetic determinants of endophytism in the Arabidopsis root mycobiome.</title>
        <authorList>
            <person name="Mesny F."/>
            <person name="Miyauchi S."/>
            <person name="Thiergart T."/>
            <person name="Pickel B."/>
            <person name="Atanasova L."/>
            <person name="Karlsson M."/>
            <person name="Huettel B."/>
            <person name="Barry K.W."/>
            <person name="Haridas S."/>
            <person name="Chen C."/>
            <person name="Bauer D."/>
            <person name="Andreopoulos W."/>
            <person name="Pangilinan J."/>
            <person name="LaButti K."/>
            <person name="Riley R."/>
            <person name="Lipzen A."/>
            <person name="Clum A."/>
            <person name="Drula E."/>
            <person name="Henrissat B."/>
            <person name="Kohler A."/>
            <person name="Grigoriev I.V."/>
            <person name="Martin F.M."/>
            <person name="Hacquard S."/>
        </authorList>
    </citation>
    <scope>NUCLEOTIDE SEQUENCE</scope>
    <source>
        <strain evidence="3">MPI-CAGE-AT-0023</strain>
    </source>
</reference>
<protein>
    <recommendedName>
        <fullName evidence="2">2EXR domain-containing protein</fullName>
    </recommendedName>
</protein>
<name>A0A9P9FZ19_FUSRE</name>
<comment type="caution">
    <text evidence="3">The sequence shown here is derived from an EMBL/GenBank/DDBJ whole genome shotgun (WGS) entry which is preliminary data.</text>
</comment>
<feature type="region of interest" description="Disordered" evidence="1">
    <location>
        <begin position="1"/>
        <end position="21"/>
    </location>
</feature>
<dbReference type="InterPro" id="IPR045518">
    <property type="entry name" value="2EXR"/>
</dbReference>
<evidence type="ECO:0000256" key="1">
    <source>
        <dbReference type="SAM" id="MobiDB-lite"/>
    </source>
</evidence>
<gene>
    <name evidence="3" type="ORF">BKA55DRAFT_217381</name>
</gene>
<dbReference type="OrthoDB" id="5043453at2759"/>
<evidence type="ECO:0000259" key="2">
    <source>
        <dbReference type="Pfam" id="PF20150"/>
    </source>
</evidence>
<evidence type="ECO:0000313" key="4">
    <source>
        <dbReference type="Proteomes" id="UP000720189"/>
    </source>
</evidence>
<keyword evidence="4" id="KW-1185">Reference proteome</keyword>
<feature type="domain" description="2EXR" evidence="2">
    <location>
        <begin position="29"/>
        <end position="120"/>
    </location>
</feature>
<dbReference type="EMBL" id="JAGMUX010000028">
    <property type="protein sequence ID" value="KAH7220517.1"/>
    <property type="molecule type" value="Genomic_DNA"/>
</dbReference>
<dbReference type="AlphaFoldDB" id="A0A9P9FZ19"/>
<dbReference type="GeneID" id="70215163"/>
<evidence type="ECO:0000313" key="3">
    <source>
        <dbReference type="EMBL" id="KAH7220517.1"/>
    </source>
</evidence>
<dbReference type="Pfam" id="PF20150">
    <property type="entry name" value="2EXR"/>
    <property type="match status" value="1"/>
</dbReference>
<accession>A0A9P9FZ19</accession>
<sequence length="332" mass="37528">MSSPPPLLLPPLSPVPTPPSPTPPCHLLKLPEELQQKIWRLSLPDFTIHHVVIEILSGYNRWCKADPGDWPGLNALDLMYDKRPCHRWRQVIKSPRRPAGLDVCKDSRRIMLPWFREFPRRCIRQLVQNNEGEDYFLDIDDPSRGSLSLGLCNPLTDFLYVKGELAMFPLNLRDVPVLGVSVQLAKNGSVGYGLACNLLARVVSPHYSPRLSYINVVFTWRYNELVGEHRLCDITVPVGRPVVWTGNAGHVEALPIYNWQFVHYGQDDNRIATGGQFHEEDLMTLPQHDTGSHTMLVLSTMPMSCKCSGMVEAMTTLAASLTDEEMAQFHPK</sequence>
<organism evidence="3 4">
    <name type="scientific">Fusarium redolens</name>
    <dbReference type="NCBI Taxonomy" id="48865"/>
    <lineage>
        <taxon>Eukaryota</taxon>
        <taxon>Fungi</taxon>
        <taxon>Dikarya</taxon>
        <taxon>Ascomycota</taxon>
        <taxon>Pezizomycotina</taxon>
        <taxon>Sordariomycetes</taxon>
        <taxon>Hypocreomycetidae</taxon>
        <taxon>Hypocreales</taxon>
        <taxon>Nectriaceae</taxon>
        <taxon>Fusarium</taxon>
        <taxon>Fusarium redolens species complex</taxon>
    </lineage>
</organism>
<dbReference type="RefSeq" id="XP_046042121.1">
    <property type="nucleotide sequence ID" value="XM_046185209.1"/>
</dbReference>
<proteinExistence type="predicted"/>